<organism evidence="6">
    <name type="scientific">mine drainage metagenome</name>
    <dbReference type="NCBI Taxonomy" id="410659"/>
    <lineage>
        <taxon>unclassified sequences</taxon>
        <taxon>metagenomes</taxon>
        <taxon>ecological metagenomes</taxon>
    </lineage>
</organism>
<dbReference type="PANTHER" id="PTHR43371:SF1">
    <property type="entry name" value="RIBONUCLEOSIDE-DIPHOSPHATE REDUCTASE"/>
    <property type="match status" value="1"/>
</dbReference>
<evidence type="ECO:0000256" key="4">
    <source>
        <dbReference type="ARBA" id="ARBA00023285"/>
    </source>
</evidence>
<evidence type="ECO:0000256" key="3">
    <source>
        <dbReference type="ARBA" id="ARBA00023002"/>
    </source>
</evidence>
<proteinExistence type="predicted"/>
<keyword evidence="4" id="KW-0170">Cobalt</keyword>
<dbReference type="AlphaFoldDB" id="T1AW61"/>
<dbReference type="InterPro" id="IPR000788">
    <property type="entry name" value="RNR_lg_C"/>
</dbReference>
<evidence type="ECO:0000256" key="2">
    <source>
        <dbReference type="ARBA" id="ARBA00022628"/>
    </source>
</evidence>
<dbReference type="EMBL" id="AUZZ01006442">
    <property type="protein sequence ID" value="EQD46335.1"/>
    <property type="molecule type" value="Genomic_DNA"/>
</dbReference>
<sequence length="112" mass="11829">MHRMAADKIDQSEAPPELIGAAKQVWDEAIEAGSTYGVRNSQASVLAPTGTIGLMMDCDTTGVEPDLGLVKSKKLVGGGTMSIVNQTVPRALARLGYSESQVASIIAYIDRH</sequence>
<keyword evidence="2" id="KW-0846">Cobalamin</keyword>
<dbReference type="PANTHER" id="PTHR43371">
    <property type="entry name" value="VITAMIN B12-DEPENDENT RIBONUCLEOTIDE REDUCTASE"/>
    <property type="match status" value="1"/>
</dbReference>
<gene>
    <name evidence="6" type="ORF">B2A_08927</name>
</gene>
<reference evidence="6" key="1">
    <citation type="submission" date="2013-08" db="EMBL/GenBank/DDBJ databases">
        <authorList>
            <person name="Mendez C."/>
            <person name="Richter M."/>
            <person name="Ferrer M."/>
            <person name="Sanchez J."/>
        </authorList>
    </citation>
    <scope>NUCLEOTIDE SEQUENCE</scope>
</reference>
<dbReference type="GO" id="GO:0004748">
    <property type="term" value="F:ribonucleoside-diphosphate reductase activity, thioredoxin disulfide as acceptor"/>
    <property type="evidence" value="ECO:0007669"/>
    <property type="project" value="TreeGrafter"/>
</dbReference>
<protein>
    <submittedName>
        <fullName evidence="6">Vitamin B12-dependent ribonucleotide reductase</fullName>
    </submittedName>
</protein>
<comment type="caution">
    <text evidence="6">The sequence shown here is derived from an EMBL/GenBank/DDBJ whole genome shotgun (WGS) entry which is preliminary data.</text>
</comment>
<name>T1AW61_9ZZZZ</name>
<evidence type="ECO:0000259" key="5">
    <source>
        <dbReference type="Pfam" id="PF02867"/>
    </source>
</evidence>
<comment type="cofactor">
    <cofactor evidence="1">
        <name>adenosylcob(III)alamin</name>
        <dbReference type="ChEBI" id="CHEBI:18408"/>
    </cofactor>
</comment>
<feature type="non-terminal residue" evidence="6">
    <location>
        <position position="112"/>
    </location>
</feature>
<evidence type="ECO:0000256" key="1">
    <source>
        <dbReference type="ARBA" id="ARBA00001922"/>
    </source>
</evidence>
<reference evidence="6" key="2">
    <citation type="journal article" date="2014" name="ISME J.">
        <title>Microbial stratification in low pH oxic and suboxic macroscopic growths along an acid mine drainage.</title>
        <authorList>
            <person name="Mendez-Garcia C."/>
            <person name="Mesa V."/>
            <person name="Sprenger R.R."/>
            <person name="Richter M."/>
            <person name="Diez M.S."/>
            <person name="Solano J."/>
            <person name="Bargiela R."/>
            <person name="Golyshina O.V."/>
            <person name="Manteca A."/>
            <person name="Ramos J.L."/>
            <person name="Gallego J.R."/>
            <person name="Llorente I."/>
            <person name="Martins Dos Santos V.A."/>
            <person name="Jensen O.N."/>
            <person name="Pelaez A.I."/>
            <person name="Sanchez J."/>
            <person name="Ferrer M."/>
        </authorList>
    </citation>
    <scope>NUCLEOTIDE SEQUENCE</scope>
</reference>
<dbReference type="Gene3D" id="3.20.70.20">
    <property type="match status" value="1"/>
</dbReference>
<dbReference type="Pfam" id="PF02867">
    <property type="entry name" value="Ribonuc_red_lgC"/>
    <property type="match status" value="1"/>
</dbReference>
<dbReference type="GO" id="GO:0031419">
    <property type="term" value="F:cobalamin binding"/>
    <property type="evidence" value="ECO:0007669"/>
    <property type="project" value="UniProtKB-KW"/>
</dbReference>
<dbReference type="SUPFAM" id="SSF51998">
    <property type="entry name" value="PFL-like glycyl radical enzymes"/>
    <property type="match status" value="1"/>
</dbReference>
<feature type="domain" description="Ribonucleotide reductase large subunit C-terminal" evidence="5">
    <location>
        <begin position="14"/>
        <end position="106"/>
    </location>
</feature>
<evidence type="ECO:0000313" key="6">
    <source>
        <dbReference type="EMBL" id="EQD46335.1"/>
    </source>
</evidence>
<dbReference type="InterPro" id="IPR050862">
    <property type="entry name" value="RdRp_reductase_class-2"/>
</dbReference>
<accession>T1AW61</accession>
<keyword evidence="3" id="KW-0560">Oxidoreductase</keyword>